<name>A0AAV8YU69_9CUCU</name>
<keyword evidence="2" id="KW-1185">Reference proteome</keyword>
<dbReference type="EMBL" id="JANEYF010001891">
    <property type="protein sequence ID" value="KAJ8955049.1"/>
    <property type="molecule type" value="Genomic_DNA"/>
</dbReference>
<dbReference type="AlphaFoldDB" id="A0AAV8YU69"/>
<gene>
    <name evidence="1" type="ORF">NQ314_006927</name>
</gene>
<sequence>MSFDPSVTLVLFKGEVRASMKGTRYDVEVNDFMFSSDFKFNFKCDLYIIPQIKFSFYNYLPIQKL</sequence>
<accession>A0AAV8YU69</accession>
<protein>
    <submittedName>
        <fullName evidence="1">Uncharacterized protein</fullName>
    </submittedName>
</protein>
<comment type="caution">
    <text evidence="1">The sequence shown here is derived from an EMBL/GenBank/DDBJ whole genome shotgun (WGS) entry which is preliminary data.</text>
</comment>
<evidence type="ECO:0000313" key="2">
    <source>
        <dbReference type="Proteomes" id="UP001162156"/>
    </source>
</evidence>
<proteinExistence type="predicted"/>
<evidence type="ECO:0000313" key="1">
    <source>
        <dbReference type="EMBL" id="KAJ8955049.1"/>
    </source>
</evidence>
<organism evidence="1 2">
    <name type="scientific">Rhamnusium bicolor</name>
    <dbReference type="NCBI Taxonomy" id="1586634"/>
    <lineage>
        <taxon>Eukaryota</taxon>
        <taxon>Metazoa</taxon>
        <taxon>Ecdysozoa</taxon>
        <taxon>Arthropoda</taxon>
        <taxon>Hexapoda</taxon>
        <taxon>Insecta</taxon>
        <taxon>Pterygota</taxon>
        <taxon>Neoptera</taxon>
        <taxon>Endopterygota</taxon>
        <taxon>Coleoptera</taxon>
        <taxon>Polyphaga</taxon>
        <taxon>Cucujiformia</taxon>
        <taxon>Chrysomeloidea</taxon>
        <taxon>Cerambycidae</taxon>
        <taxon>Lepturinae</taxon>
        <taxon>Rhagiini</taxon>
        <taxon>Rhamnusium</taxon>
    </lineage>
</organism>
<reference evidence="1" key="1">
    <citation type="journal article" date="2023" name="Insect Mol. Biol.">
        <title>Genome sequencing provides insights into the evolution of gene families encoding plant cell wall-degrading enzymes in longhorned beetles.</title>
        <authorList>
            <person name="Shin N.R."/>
            <person name="Okamura Y."/>
            <person name="Kirsch R."/>
            <person name="Pauchet Y."/>
        </authorList>
    </citation>
    <scope>NUCLEOTIDE SEQUENCE</scope>
    <source>
        <strain evidence="1">RBIC_L_NR</strain>
    </source>
</reference>
<dbReference type="Proteomes" id="UP001162156">
    <property type="component" value="Unassembled WGS sequence"/>
</dbReference>